<keyword evidence="1" id="KW-0812">Transmembrane</keyword>
<name>A0A494VTE9_9SPHI</name>
<reference evidence="2 3" key="1">
    <citation type="submission" date="2018-10" db="EMBL/GenBank/DDBJ databases">
        <title>Genome sequencing of Mucilaginibacter sp. HYN0043.</title>
        <authorList>
            <person name="Kim M."/>
            <person name="Yi H."/>
        </authorList>
    </citation>
    <scope>NUCLEOTIDE SEQUENCE [LARGE SCALE GENOMIC DNA]</scope>
    <source>
        <strain evidence="2 3">HYN0043</strain>
    </source>
</reference>
<keyword evidence="1" id="KW-0472">Membrane</keyword>
<dbReference type="AlphaFoldDB" id="A0A494VTE9"/>
<feature type="transmembrane region" description="Helical" evidence="1">
    <location>
        <begin position="81"/>
        <end position="101"/>
    </location>
</feature>
<keyword evidence="1" id="KW-1133">Transmembrane helix</keyword>
<evidence type="ECO:0000256" key="1">
    <source>
        <dbReference type="SAM" id="Phobius"/>
    </source>
</evidence>
<sequence>MTKENTPLPTTRMVTIDANSFWFYWIACLALYTCNHFRITPGVSIWIMNAVSDYIIIALFLTLFLYLAGRAIKSAEAFKRYNLFCYVFQSVTLLFLIYKVFF</sequence>
<dbReference type="KEGG" id="muh:HYN43_019400"/>
<organism evidence="2 3">
    <name type="scientific">Mucilaginibacter celer</name>
    <dbReference type="NCBI Taxonomy" id="2305508"/>
    <lineage>
        <taxon>Bacteria</taxon>
        <taxon>Pseudomonadati</taxon>
        <taxon>Bacteroidota</taxon>
        <taxon>Sphingobacteriia</taxon>
        <taxon>Sphingobacteriales</taxon>
        <taxon>Sphingobacteriaceae</taxon>
        <taxon>Mucilaginibacter</taxon>
    </lineage>
</organism>
<keyword evidence="3" id="KW-1185">Reference proteome</keyword>
<gene>
    <name evidence="2" type="ORF">HYN43_019400</name>
</gene>
<accession>A0A494VTE9</accession>
<feature type="transmembrane region" description="Helical" evidence="1">
    <location>
        <begin position="45"/>
        <end position="69"/>
    </location>
</feature>
<feature type="transmembrane region" description="Helical" evidence="1">
    <location>
        <begin position="21"/>
        <end position="39"/>
    </location>
</feature>
<dbReference type="EMBL" id="CP032869">
    <property type="protein sequence ID" value="AYL97341.1"/>
    <property type="molecule type" value="Genomic_DNA"/>
</dbReference>
<protein>
    <submittedName>
        <fullName evidence="2">Uncharacterized protein</fullName>
    </submittedName>
</protein>
<dbReference type="Proteomes" id="UP000270046">
    <property type="component" value="Chromosome"/>
</dbReference>
<dbReference type="RefSeq" id="WP_119410914.1">
    <property type="nucleotide sequence ID" value="NZ_CP032869.1"/>
</dbReference>
<evidence type="ECO:0000313" key="3">
    <source>
        <dbReference type="Proteomes" id="UP000270046"/>
    </source>
</evidence>
<proteinExistence type="predicted"/>
<dbReference type="OrthoDB" id="1496098at2"/>
<evidence type="ECO:0000313" key="2">
    <source>
        <dbReference type="EMBL" id="AYL97341.1"/>
    </source>
</evidence>